<comment type="caution">
    <text evidence="10">The sequence shown here is derived from an EMBL/GenBank/DDBJ whole genome shotgun (WGS) entry which is preliminary data.</text>
</comment>
<dbReference type="SMART" id="SM01131">
    <property type="entry name" value="DHHA2"/>
    <property type="match status" value="1"/>
</dbReference>
<evidence type="ECO:0000256" key="4">
    <source>
        <dbReference type="ARBA" id="ARBA00022801"/>
    </source>
</evidence>
<keyword evidence="3" id="KW-0479">Metal-binding</keyword>
<gene>
    <name evidence="10" type="ORF">DSM106044_04593</name>
</gene>
<proteinExistence type="predicted"/>
<evidence type="ECO:0000256" key="3">
    <source>
        <dbReference type="ARBA" id="ARBA00022723"/>
    </source>
</evidence>
<feature type="domain" description="CBS" evidence="9">
    <location>
        <begin position="267"/>
        <end position="324"/>
    </location>
</feature>
<evidence type="ECO:0000313" key="11">
    <source>
        <dbReference type="Proteomes" id="UP000306509"/>
    </source>
</evidence>
<dbReference type="STRING" id="180332.GCA_000797495_01201"/>
<dbReference type="InterPro" id="IPR004097">
    <property type="entry name" value="DHHA2"/>
</dbReference>
<dbReference type="GO" id="GO:0004427">
    <property type="term" value="F:inorganic diphosphate phosphatase activity"/>
    <property type="evidence" value="ECO:0007669"/>
    <property type="project" value="UniProtKB-EC"/>
</dbReference>
<dbReference type="NCBIfam" id="NF011442">
    <property type="entry name" value="PRK14869.1-4"/>
    <property type="match status" value="1"/>
</dbReference>
<dbReference type="SUPFAM" id="SSF75138">
    <property type="entry name" value="HprK N-terminal domain-like"/>
    <property type="match status" value="1"/>
</dbReference>
<dbReference type="GO" id="GO:0046872">
    <property type="term" value="F:metal ion binding"/>
    <property type="evidence" value="ECO:0007669"/>
    <property type="project" value="UniProtKB-KW"/>
</dbReference>
<dbReference type="Pfam" id="PF01368">
    <property type="entry name" value="DHH"/>
    <property type="match status" value="1"/>
</dbReference>
<dbReference type="PANTHER" id="PTHR12112">
    <property type="entry name" value="BNIP - RELATED"/>
    <property type="match status" value="1"/>
</dbReference>
<dbReference type="InterPro" id="IPR028979">
    <property type="entry name" value="Ser_kin/Pase_Hpr-like_N_sf"/>
</dbReference>
<dbReference type="GO" id="GO:0005737">
    <property type="term" value="C:cytoplasm"/>
    <property type="evidence" value="ECO:0007669"/>
    <property type="project" value="InterPro"/>
</dbReference>
<dbReference type="EMBL" id="QGQD01000090">
    <property type="protein sequence ID" value="TLC98590.1"/>
    <property type="molecule type" value="Genomic_DNA"/>
</dbReference>
<dbReference type="InterPro" id="IPR046342">
    <property type="entry name" value="CBS_dom_sf"/>
</dbReference>
<keyword evidence="5" id="KW-0464">Manganese</keyword>
<keyword evidence="11" id="KW-1185">Reference proteome</keyword>
<dbReference type="InterPro" id="IPR038763">
    <property type="entry name" value="DHH_sf"/>
</dbReference>
<dbReference type="InterPro" id="IPR010766">
    <property type="entry name" value="DRTGG"/>
</dbReference>
<evidence type="ECO:0000256" key="1">
    <source>
        <dbReference type="ARBA" id="ARBA00001936"/>
    </source>
</evidence>
<accession>A0A4U8Q1N5</accession>
<keyword evidence="4 10" id="KW-0378">Hydrolase</keyword>
<keyword evidence="8" id="KW-0129">CBS domain</keyword>
<dbReference type="Gene3D" id="3.90.1640.10">
    <property type="entry name" value="inorganic pyrophosphatase (n-terminal core)"/>
    <property type="match status" value="1"/>
</dbReference>
<sequence>MSTLIGKDNDEMQETMKKKVYIIGHKNPDTDSICSAIAYADVKNKIGDAIYVPKRAGQVSEETQFVLDRFGIKPPGYVPNVGTRVKDMDIRRIPGVSHSISLKKAWTLMKDENVNTLPITKDNNILEGLITISDIAQSYMDILDNEILSTARTQYSNILETLEGNMVVGNEHAYFVKGKVVVAAANPDLMENYIGEDDLVILGNRYESQLCAIEMNASCIIVCEGAPVSRTIQHLAHEKDCAIISTPHDTYTVARLINQSMPVKFFMKKNDLLTFELDDFTDNIKDTMAKKRYRDFPVLDKHGCYVGMISRRNLLGMKRNRLILVDHNEASQAVDNIESAEILEIIDHHRLGSLETMAPVFFRNQPVGCTATIIYQIYQEKGIEIPSNIAGLLCSAIISDTLMFRSPTCTAVDRDAAQRLAQIAGIEIETFASEMFAAGSNLKKKAPEEIFYQDFKKFELNQANFGVGQINSMNASELKDIKGRLIPYLEKALGQHGESMLFFMLTDIMNESTELLCFGGDSEDLVREAFHQQPEDHSVYLPGIVSRKKQLIPAFMNALQQ</sequence>
<organism evidence="10 11">
    <name type="scientific">Robinsoniella peoriensis</name>
    <dbReference type="NCBI Taxonomy" id="180332"/>
    <lineage>
        <taxon>Bacteria</taxon>
        <taxon>Bacillati</taxon>
        <taxon>Bacillota</taxon>
        <taxon>Clostridia</taxon>
        <taxon>Lachnospirales</taxon>
        <taxon>Lachnospiraceae</taxon>
        <taxon>Robinsoniella</taxon>
    </lineage>
</organism>
<dbReference type="Gene3D" id="3.40.1390.20">
    <property type="entry name" value="HprK N-terminal domain-like"/>
    <property type="match status" value="1"/>
</dbReference>
<evidence type="ECO:0000256" key="8">
    <source>
        <dbReference type="PROSITE-ProRule" id="PRU00703"/>
    </source>
</evidence>
<dbReference type="FunFam" id="3.90.1640.10:FF:000001">
    <property type="entry name" value="Probable manganese-dependent inorganic pyrophosphatase"/>
    <property type="match status" value="1"/>
</dbReference>
<comment type="cofactor">
    <cofactor evidence="1">
        <name>Mn(2+)</name>
        <dbReference type="ChEBI" id="CHEBI:29035"/>
    </cofactor>
</comment>
<dbReference type="InterPro" id="IPR038222">
    <property type="entry name" value="DHHA2_dom_sf"/>
</dbReference>
<dbReference type="NCBIfam" id="NF003877">
    <property type="entry name" value="PRK05427.1"/>
    <property type="match status" value="1"/>
</dbReference>
<evidence type="ECO:0000256" key="5">
    <source>
        <dbReference type="ARBA" id="ARBA00023211"/>
    </source>
</evidence>
<dbReference type="SUPFAM" id="SSF54631">
    <property type="entry name" value="CBS-domain pair"/>
    <property type="match status" value="1"/>
</dbReference>
<dbReference type="Pfam" id="PF02833">
    <property type="entry name" value="DHHA2"/>
    <property type="match status" value="1"/>
</dbReference>
<dbReference type="AlphaFoldDB" id="A0A4U8Q1N5"/>
<evidence type="ECO:0000256" key="7">
    <source>
        <dbReference type="ARBA" id="ARBA00047820"/>
    </source>
</evidence>
<dbReference type="Pfam" id="PF00571">
    <property type="entry name" value="CBS"/>
    <property type="match status" value="2"/>
</dbReference>
<dbReference type="PROSITE" id="PS51371">
    <property type="entry name" value="CBS"/>
    <property type="match status" value="2"/>
</dbReference>
<dbReference type="Pfam" id="PF07085">
    <property type="entry name" value="DRTGG"/>
    <property type="match status" value="1"/>
</dbReference>
<evidence type="ECO:0000256" key="2">
    <source>
        <dbReference type="ARBA" id="ARBA00012146"/>
    </source>
</evidence>
<dbReference type="NCBIfam" id="NF011443">
    <property type="entry name" value="PRK14869.1-5"/>
    <property type="match status" value="1"/>
</dbReference>
<dbReference type="SUPFAM" id="SSF64182">
    <property type="entry name" value="DHH phosphoesterases"/>
    <property type="match status" value="1"/>
</dbReference>
<reference evidence="10 11" key="1">
    <citation type="journal article" date="2019" name="Anaerobe">
        <title>Detection of Robinsoniella peoriensis in multiple bone samples of a trauma patient.</title>
        <authorList>
            <person name="Schrottner P."/>
            <person name="Hartwich K."/>
            <person name="Bunk B."/>
            <person name="Schober I."/>
            <person name="Helbig S."/>
            <person name="Rudolph W.W."/>
            <person name="Gunzer F."/>
        </authorList>
    </citation>
    <scope>NUCLEOTIDE SEQUENCE [LARGE SCALE GENOMIC DNA]</scope>
    <source>
        <strain evidence="10 11">DSM 106044</strain>
    </source>
</reference>
<protein>
    <recommendedName>
        <fullName evidence="2">inorganic diphosphatase</fullName>
        <ecNumber evidence="2">3.6.1.1</ecNumber>
    </recommendedName>
    <alternativeName>
        <fullName evidence="6">Pyrophosphate phospho-hydrolase</fullName>
    </alternativeName>
</protein>
<dbReference type="InterPro" id="IPR001667">
    <property type="entry name" value="DDH_dom"/>
</dbReference>
<dbReference type="InterPro" id="IPR000644">
    <property type="entry name" value="CBS_dom"/>
</dbReference>
<dbReference type="Gene3D" id="3.10.580.10">
    <property type="entry name" value="CBS-domain"/>
    <property type="match status" value="1"/>
</dbReference>
<dbReference type="Gene3D" id="3.10.310.20">
    <property type="entry name" value="DHHA2 domain"/>
    <property type="match status" value="1"/>
</dbReference>
<evidence type="ECO:0000256" key="6">
    <source>
        <dbReference type="ARBA" id="ARBA00032535"/>
    </source>
</evidence>
<feature type="domain" description="CBS" evidence="9">
    <location>
        <begin position="88"/>
        <end position="145"/>
    </location>
</feature>
<dbReference type="EC" id="3.6.1.1" evidence="2"/>
<comment type="catalytic activity">
    <reaction evidence="7">
        <text>diphosphate + H2O = 2 phosphate + H(+)</text>
        <dbReference type="Rhea" id="RHEA:24576"/>
        <dbReference type="ChEBI" id="CHEBI:15377"/>
        <dbReference type="ChEBI" id="CHEBI:15378"/>
        <dbReference type="ChEBI" id="CHEBI:33019"/>
        <dbReference type="ChEBI" id="CHEBI:43474"/>
        <dbReference type="EC" id="3.6.1.1"/>
    </reaction>
</comment>
<dbReference type="Proteomes" id="UP000306509">
    <property type="component" value="Unassembled WGS sequence"/>
</dbReference>
<evidence type="ECO:0000259" key="9">
    <source>
        <dbReference type="PROSITE" id="PS51371"/>
    </source>
</evidence>
<dbReference type="PANTHER" id="PTHR12112:SF22">
    <property type="entry name" value="MANGANESE-DEPENDENT INORGANIC PYROPHOSPHATASE-RELATED"/>
    <property type="match status" value="1"/>
</dbReference>
<name>A0A4U8Q1N5_9FIRM</name>
<evidence type="ECO:0000313" key="10">
    <source>
        <dbReference type="EMBL" id="TLC98590.1"/>
    </source>
</evidence>